<gene>
    <name evidence="2" type="ORF">D1B17_06135</name>
</gene>
<accession>A0A386PQN6</accession>
<dbReference type="Proteomes" id="UP000267208">
    <property type="component" value="Chromosome"/>
</dbReference>
<organism evidence="2 3">
    <name type="scientific">Companilactobacillus zhachilii</name>
    <dbReference type="NCBI Taxonomy" id="2304606"/>
    <lineage>
        <taxon>Bacteria</taxon>
        <taxon>Bacillati</taxon>
        <taxon>Bacillota</taxon>
        <taxon>Bacilli</taxon>
        <taxon>Lactobacillales</taxon>
        <taxon>Lactobacillaceae</taxon>
        <taxon>Companilactobacillus</taxon>
    </lineage>
</organism>
<evidence type="ECO:0000256" key="1">
    <source>
        <dbReference type="SAM" id="SignalP"/>
    </source>
</evidence>
<protein>
    <recommendedName>
        <fullName evidence="4">Lipoprotein</fullName>
    </recommendedName>
</protein>
<evidence type="ECO:0008006" key="4">
    <source>
        <dbReference type="Google" id="ProtNLM"/>
    </source>
</evidence>
<dbReference type="PROSITE" id="PS51257">
    <property type="entry name" value="PROKAR_LIPOPROTEIN"/>
    <property type="match status" value="1"/>
</dbReference>
<keyword evidence="3" id="KW-1185">Reference proteome</keyword>
<feature type="signal peptide" evidence="1">
    <location>
        <begin position="1"/>
        <end position="28"/>
    </location>
</feature>
<keyword evidence="1" id="KW-0732">Signal</keyword>
<dbReference type="RefSeq" id="WP_120142471.1">
    <property type="nucleotide sequence ID" value="NZ_CP031933.2"/>
</dbReference>
<sequence>MKKIISIFGIISSIIIFLTGCTSSQPKAGNTSQPKTKSNNSIVIKGNTFSGKVMTDNNGKQEMTVHFDKNNHAIVTYNGISKSDSTWTRKIISGRYAISGKTLGVIDEDGMILGYNSEKSLANQKLPTKMVKKHDRGSTTELKIHKRYLAFNEKYKLYPTKTTIISNYNDYIDKMQKQYNKNTQSYRIEVS</sequence>
<dbReference type="KEGG" id="lzh:D1B17_06135"/>
<name>A0A386PQN6_9LACO</name>
<proteinExistence type="predicted"/>
<reference evidence="3" key="1">
    <citation type="submission" date="2018-08" db="EMBL/GenBank/DDBJ databases">
        <title>Genome of Lactobacillus sp. HBUAS52074.</title>
        <authorList>
            <person name="Guo Z."/>
            <person name="Zhang Z.D."/>
        </authorList>
    </citation>
    <scope>NUCLEOTIDE SEQUENCE [LARGE SCALE GENOMIC DNA]</scope>
    <source>
        <strain evidence="3">HBUAS52074</strain>
    </source>
</reference>
<evidence type="ECO:0000313" key="2">
    <source>
        <dbReference type="EMBL" id="AYE38231.1"/>
    </source>
</evidence>
<dbReference type="AlphaFoldDB" id="A0A386PQN6"/>
<feature type="chain" id="PRO_5039429913" description="Lipoprotein" evidence="1">
    <location>
        <begin position="29"/>
        <end position="191"/>
    </location>
</feature>
<evidence type="ECO:0000313" key="3">
    <source>
        <dbReference type="Proteomes" id="UP000267208"/>
    </source>
</evidence>
<dbReference type="EMBL" id="CP031933">
    <property type="protein sequence ID" value="AYE38231.1"/>
    <property type="molecule type" value="Genomic_DNA"/>
</dbReference>